<dbReference type="PANTHER" id="PTHR13453:SF1">
    <property type="entry name" value="KAT8 REGULATORY NSL COMPLEX SUBUNIT 2"/>
    <property type="match status" value="1"/>
</dbReference>
<comment type="function">
    <text evidence="12">Non-catalytic component of the NSL histone acetyltransferase complex, a multiprotein complex that mediates histone H4 acetylation at 'Lys-5'- and 'Lys-8' (H4K5ac and H4K8ac) at transcription start sites and promotes transcription initiation. Required for NSL complex stability and for transcription of intraciliary transport genes in both ciliated and non-ciliated cells by regulating histone H4 acetylation at 'Lys-5'- and 'Lys-12' (H4K5ac and H4K12ac). This is necessary for cilium assembly in ciliated cells and for organization of the microtubule cytoskeleton in non-ciliated cells. Required within the NSL complex to maintain nuclear architecture stability by promoting KAT8-mediated acetylation of lamin LMNA.</text>
</comment>
<comment type="caution">
    <text evidence="16">The sequence shown here is derived from an EMBL/GenBank/DDBJ whole genome shotgun (WGS) entry which is preliminary data.</text>
</comment>
<keyword evidence="7" id="KW-0156">Chromatin regulator</keyword>
<evidence type="ECO:0000256" key="13">
    <source>
        <dbReference type="ARBA" id="ARBA00093543"/>
    </source>
</evidence>
<keyword evidence="9" id="KW-0539">Nucleus</keyword>
<dbReference type="GO" id="GO:0005739">
    <property type="term" value="C:mitochondrion"/>
    <property type="evidence" value="ECO:0007669"/>
    <property type="project" value="UniProtKB-SubCell"/>
</dbReference>
<keyword evidence="4" id="KW-1017">Isopeptide bond</keyword>
<protein>
    <recommendedName>
        <fullName evidence="3">KAT8 regulatory NSL complex subunit 2</fullName>
    </recommendedName>
    <alternativeName>
        <fullName evidence="11">NSL complex protein NSL2</fullName>
    </alternativeName>
    <alternativeName>
        <fullName evidence="10">Non-specific lethal 2 homolog</fullName>
    </alternativeName>
</protein>
<evidence type="ECO:0000313" key="17">
    <source>
        <dbReference type="Proteomes" id="UP000317650"/>
    </source>
</evidence>
<feature type="compositionally biased region" description="Basic and acidic residues" evidence="14">
    <location>
        <begin position="1"/>
        <end position="16"/>
    </location>
</feature>
<dbReference type="AlphaFoldDB" id="A0A4S8JWW0"/>
<evidence type="ECO:0000256" key="2">
    <source>
        <dbReference type="ARBA" id="ARBA00004173"/>
    </source>
</evidence>
<sequence length="271" mass="29892">MGSAREAKVQRREESKPNPCPTRWAAVGTVEAPEAGPSAVTVDGAGEDQCLRRSDALSREEVLRRRSRRVRQLARCYRRQYWALMEEVRVKHRNYYWEYGACPFEVDDGGGADARGREADGNKENGRAGARDGEGGGGKVGERKRCAFAGCKSKAMPMTRFCHPHILADREQTLYKACSYVTKSCGHSGPVTCGKPVLRATVPSLCHVHSQKAQRSILQALKRAGLNLASSSRPAPKFSVLLAECVNQIQARRKELDAAVNDVDYIDEEVS</sequence>
<evidence type="ECO:0000256" key="1">
    <source>
        <dbReference type="ARBA" id="ARBA00004123"/>
    </source>
</evidence>
<keyword evidence="8" id="KW-0496">Mitochondrion</keyword>
<proteinExistence type="predicted"/>
<evidence type="ECO:0000256" key="4">
    <source>
        <dbReference type="ARBA" id="ARBA00022499"/>
    </source>
</evidence>
<evidence type="ECO:0000313" key="16">
    <source>
        <dbReference type="EMBL" id="THU66763.1"/>
    </source>
</evidence>
<evidence type="ECO:0000256" key="6">
    <source>
        <dbReference type="ARBA" id="ARBA00022843"/>
    </source>
</evidence>
<dbReference type="PANTHER" id="PTHR13453">
    <property type="entry name" value="KAT8 REGULATORY NSL COMPLEX SUBUNIT 2"/>
    <property type="match status" value="1"/>
</dbReference>
<dbReference type="Pfam" id="PF13891">
    <property type="entry name" value="zf-C3HC3H_KANSL2"/>
    <property type="match status" value="1"/>
</dbReference>
<dbReference type="EMBL" id="PYDT01000003">
    <property type="protein sequence ID" value="THU66763.1"/>
    <property type="molecule type" value="Genomic_DNA"/>
</dbReference>
<evidence type="ECO:0000256" key="10">
    <source>
        <dbReference type="ARBA" id="ARBA00032947"/>
    </source>
</evidence>
<gene>
    <name evidence="16" type="ORF">C4D60_Mb05t17650</name>
</gene>
<evidence type="ECO:0000259" key="15">
    <source>
        <dbReference type="Pfam" id="PF13891"/>
    </source>
</evidence>
<evidence type="ECO:0000256" key="12">
    <source>
        <dbReference type="ARBA" id="ARBA00093359"/>
    </source>
</evidence>
<reference evidence="16 17" key="1">
    <citation type="journal article" date="2019" name="Nat. Plants">
        <title>Genome sequencing of Musa balbisiana reveals subgenome evolution and function divergence in polyploid bananas.</title>
        <authorList>
            <person name="Yao X."/>
        </authorList>
    </citation>
    <scope>NUCLEOTIDE SEQUENCE [LARGE SCALE GENOMIC DNA]</scope>
    <source>
        <strain evidence="17">cv. DH-PKW</strain>
        <tissue evidence="16">Leaves</tissue>
    </source>
</reference>
<evidence type="ECO:0000256" key="7">
    <source>
        <dbReference type="ARBA" id="ARBA00022853"/>
    </source>
</evidence>
<keyword evidence="6" id="KW-0832">Ubl conjugation</keyword>
<dbReference type="InterPro" id="IPR026316">
    <property type="entry name" value="NSL2"/>
</dbReference>
<feature type="region of interest" description="Disordered" evidence="14">
    <location>
        <begin position="113"/>
        <end position="140"/>
    </location>
</feature>
<accession>A0A4S8JWW0</accession>
<comment type="subcellular location">
    <subcellularLocation>
        <location evidence="2">Mitochondrion</location>
    </subcellularLocation>
    <subcellularLocation>
        <location evidence="1">Nucleus</location>
    </subcellularLocation>
</comment>
<evidence type="ECO:0000256" key="14">
    <source>
        <dbReference type="SAM" id="MobiDB-lite"/>
    </source>
</evidence>
<evidence type="ECO:0000256" key="3">
    <source>
        <dbReference type="ARBA" id="ARBA00015508"/>
    </source>
</evidence>
<comment type="subunit">
    <text evidence="13">Component of the NSL complex at least composed of KAT8/MOF, KANSL1, KANSL2, KANSL3, MCRS1, PHF20, OGT1/OGT, WDR5 and HCFC1.</text>
</comment>
<organism evidence="16 17">
    <name type="scientific">Musa balbisiana</name>
    <name type="common">Banana</name>
    <dbReference type="NCBI Taxonomy" id="52838"/>
    <lineage>
        <taxon>Eukaryota</taxon>
        <taxon>Viridiplantae</taxon>
        <taxon>Streptophyta</taxon>
        <taxon>Embryophyta</taxon>
        <taxon>Tracheophyta</taxon>
        <taxon>Spermatophyta</taxon>
        <taxon>Magnoliopsida</taxon>
        <taxon>Liliopsida</taxon>
        <taxon>Zingiberales</taxon>
        <taxon>Musaceae</taxon>
        <taxon>Musa</taxon>
    </lineage>
</organism>
<dbReference type="GO" id="GO:0044545">
    <property type="term" value="C:NSL complex"/>
    <property type="evidence" value="ECO:0007669"/>
    <property type="project" value="TreeGrafter"/>
</dbReference>
<keyword evidence="5" id="KW-0597">Phosphoprotein</keyword>
<feature type="compositionally biased region" description="Basic and acidic residues" evidence="14">
    <location>
        <begin position="114"/>
        <end position="140"/>
    </location>
</feature>
<dbReference type="Proteomes" id="UP000317650">
    <property type="component" value="Chromosome 5"/>
</dbReference>
<evidence type="ECO:0000256" key="5">
    <source>
        <dbReference type="ARBA" id="ARBA00022553"/>
    </source>
</evidence>
<name>A0A4S8JWW0_MUSBA</name>
<evidence type="ECO:0000256" key="8">
    <source>
        <dbReference type="ARBA" id="ARBA00023128"/>
    </source>
</evidence>
<evidence type="ECO:0000256" key="11">
    <source>
        <dbReference type="ARBA" id="ARBA00033378"/>
    </source>
</evidence>
<evidence type="ECO:0000256" key="9">
    <source>
        <dbReference type="ARBA" id="ARBA00023242"/>
    </source>
</evidence>
<feature type="domain" description="KANL2-like probable zinc-finger" evidence="15">
    <location>
        <begin position="146"/>
        <end position="210"/>
    </location>
</feature>
<dbReference type="GO" id="GO:0005634">
    <property type="term" value="C:nucleus"/>
    <property type="evidence" value="ECO:0007669"/>
    <property type="project" value="UniProtKB-SubCell"/>
</dbReference>
<feature type="region of interest" description="Disordered" evidence="14">
    <location>
        <begin position="1"/>
        <end position="24"/>
    </location>
</feature>
<dbReference type="InterPro" id="IPR025927">
    <property type="entry name" value="Znf_KANL2-like"/>
</dbReference>
<keyword evidence="17" id="KW-1185">Reference proteome</keyword>
<dbReference type="GO" id="GO:0006325">
    <property type="term" value="P:chromatin organization"/>
    <property type="evidence" value="ECO:0007669"/>
    <property type="project" value="UniProtKB-KW"/>
</dbReference>